<keyword evidence="3" id="KW-1185">Reference proteome</keyword>
<feature type="transmembrane region" description="Helical" evidence="1">
    <location>
        <begin position="24"/>
        <end position="45"/>
    </location>
</feature>
<evidence type="ECO:0000313" key="3">
    <source>
        <dbReference type="Proteomes" id="UP000324222"/>
    </source>
</evidence>
<dbReference type="AlphaFoldDB" id="A0A5B7J3N0"/>
<comment type="caution">
    <text evidence="2">The sequence shown here is derived from an EMBL/GenBank/DDBJ whole genome shotgun (WGS) entry which is preliminary data.</text>
</comment>
<organism evidence="2 3">
    <name type="scientific">Portunus trituberculatus</name>
    <name type="common">Swimming crab</name>
    <name type="synonym">Neptunus trituberculatus</name>
    <dbReference type="NCBI Taxonomy" id="210409"/>
    <lineage>
        <taxon>Eukaryota</taxon>
        <taxon>Metazoa</taxon>
        <taxon>Ecdysozoa</taxon>
        <taxon>Arthropoda</taxon>
        <taxon>Crustacea</taxon>
        <taxon>Multicrustacea</taxon>
        <taxon>Malacostraca</taxon>
        <taxon>Eumalacostraca</taxon>
        <taxon>Eucarida</taxon>
        <taxon>Decapoda</taxon>
        <taxon>Pleocyemata</taxon>
        <taxon>Brachyura</taxon>
        <taxon>Eubrachyura</taxon>
        <taxon>Portunoidea</taxon>
        <taxon>Portunidae</taxon>
        <taxon>Portuninae</taxon>
        <taxon>Portunus</taxon>
    </lineage>
</organism>
<reference evidence="2 3" key="1">
    <citation type="submission" date="2019-05" db="EMBL/GenBank/DDBJ databases">
        <title>Another draft genome of Portunus trituberculatus and its Hox gene families provides insights of decapod evolution.</title>
        <authorList>
            <person name="Jeong J.-H."/>
            <person name="Song I."/>
            <person name="Kim S."/>
            <person name="Choi T."/>
            <person name="Kim D."/>
            <person name="Ryu S."/>
            <person name="Kim W."/>
        </authorList>
    </citation>
    <scope>NUCLEOTIDE SEQUENCE [LARGE SCALE GENOMIC DNA]</scope>
    <source>
        <tissue evidence="2">Muscle</tissue>
    </source>
</reference>
<dbReference type="EMBL" id="VSRR010085511">
    <property type="protein sequence ID" value="MPC90782.1"/>
    <property type="molecule type" value="Genomic_DNA"/>
</dbReference>
<keyword evidence="1" id="KW-1133">Transmembrane helix</keyword>
<protein>
    <submittedName>
        <fullName evidence="2">Uncharacterized protein</fullName>
    </submittedName>
</protein>
<keyword evidence="1" id="KW-0812">Transmembrane</keyword>
<evidence type="ECO:0000256" key="1">
    <source>
        <dbReference type="SAM" id="Phobius"/>
    </source>
</evidence>
<dbReference type="Proteomes" id="UP000324222">
    <property type="component" value="Unassembled WGS sequence"/>
</dbReference>
<evidence type="ECO:0000313" key="2">
    <source>
        <dbReference type="EMBL" id="MPC90782.1"/>
    </source>
</evidence>
<proteinExistence type="predicted"/>
<name>A0A5B7J3N0_PORTR</name>
<sequence length="53" mass="5631">MAAEYSSVKLPGFSMNKLLQRSGASTLLSMGVAVAVSVARLAVVWRHVPRGET</sequence>
<keyword evidence="1" id="KW-0472">Membrane</keyword>
<accession>A0A5B7J3N0</accession>
<gene>
    <name evidence="2" type="ORF">E2C01_085782</name>
</gene>